<gene>
    <name evidence="1" type="ORF">CR513_25606</name>
</gene>
<organism evidence="1 2">
    <name type="scientific">Mucuna pruriens</name>
    <name type="common">Velvet bean</name>
    <name type="synonym">Dolichos pruriens</name>
    <dbReference type="NCBI Taxonomy" id="157652"/>
    <lineage>
        <taxon>Eukaryota</taxon>
        <taxon>Viridiplantae</taxon>
        <taxon>Streptophyta</taxon>
        <taxon>Embryophyta</taxon>
        <taxon>Tracheophyta</taxon>
        <taxon>Spermatophyta</taxon>
        <taxon>Magnoliopsida</taxon>
        <taxon>eudicotyledons</taxon>
        <taxon>Gunneridae</taxon>
        <taxon>Pentapetalae</taxon>
        <taxon>rosids</taxon>
        <taxon>fabids</taxon>
        <taxon>Fabales</taxon>
        <taxon>Fabaceae</taxon>
        <taxon>Papilionoideae</taxon>
        <taxon>50 kb inversion clade</taxon>
        <taxon>NPAAA clade</taxon>
        <taxon>indigoferoid/millettioid clade</taxon>
        <taxon>Phaseoleae</taxon>
        <taxon>Mucuna</taxon>
    </lineage>
</organism>
<evidence type="ECO:0000313" key="1">
    <source>
        <dbReference type="EMBL" id="RDX92287.1"/>
    </source>
</evidence>
<keyword evidence="2" id="KW-1185">Reference proteome</keyword>
<comment type="caution">
    <text evidence="1">The sequence shown here is derived from an EMBL/GenBank/DDBJ whole genome shotgun (WGS) entry which is preliminary data.</text>
</comment>
<reference evidence="1" key="1">
    <citation type="submission" date="2018-05" db="EMBL/GenBank/DDBJ databases">
        <title>Draft genome of Mucuna pruriens seed.</title>
        <authorList>
            <person name="Nnadi N.E."/>
            <person name="Vos R."/>
            <person name="Hasami M.H."/>
            <person name="Devisetty U.K."/>
            <person name="Aguiy J.C."/>
        </authorList>
    </citation>
    <scope>NUCLEOTIDE SEQUENCE [LARGE SCALE GENOMIC DNA]</scope>
    <source>
        <strain evidence="1">JCA_2017</strain>
    </source>
</reference>
<dbReference type="EMBL" id="QJKJ01004905">
    <property type="protein sequence ID" value="RDX92287.1"/>
    <property type="molecule type" value="Genomic_DNA"/>
</dbReference>
<name>A0A371GP04_MUCPR</name>
<sequence length="157" mass="17547">MIESALQSRLCLAERLPSSVGITWSRLHLAWMHPTSTGMTSTNQDGVNLKGFCLVWTTSSGQSANTGREFNGSAFHNNCHGRVVMKAETDSVHQLPNLDRVNQLKLRSAFDISTLHSPPIELKPLSSHLKYAYLDNDQQLPVIIANNLHRDQEEKLL</sequence>
<accession>A0A371GP04</accession>
<dbReference type="Proteomes" id="UP000257109">
    <property type="component" value="Unassembled WGS sequence"/>
</dbReference>
<feature type="non-terminal residue" evidence="1">
    <location>
        <position position="1"/>
    </location>
</feature>
<protein>
    <submittedName>
        <fullName evidence="1">Uncharacterized protein</fullName>
    </submittedName>
</protein>
<dbReference type="AlphaFoldDB" id="A0A371GP04"/>
<proteinExistence type="predicted"/>
<evidence type="ECO:0000313" key="2">
    <source>
        <dbReference type="Proteomes" id="UP000257109"/>
    </source>
</evidence>